<evidence type="ECO:0000313" key="3">
    <source>
        <dbReference type="Proteomes" id="UP000250069"/>
    </source>
</evidence>
<keyword evidence="1" id="KW-0472">Membrane</keyword>
<keyword evidence="1" id="KW-0812">Transmembrane</keyword>
<organism evidence="2 3">
    <name type="scientific">Bacillus velezensis</name>
    <dbReference type="NCBI Taxonomy" id="492670"/>
    <lineage>
        <taxon>Bacteria</taxon>
        <taxon>Bacillati</taxon>
        <taxon>Bacillota</taxon>
        <taxon>Bacilli</taxon>
        <taxon>Bacillales</taxon>
        <taxon>Bacillaceae</taxon>
        <taxon>Bacillus</taxon>
        <taxon>Bacillus amyloliquefaciens group</taxon>
    </lineage>
</organism>
<evidence type="ECO:0008006" key="4">
    <source>
        <dbReference type="Google" id="ProtNLM"/>
    </source>
</evidence>
<reference evidence="2 3" key="1">
    <citation type="submission" date="2018-06" db="EMBL/GenBank/DDBJ databases">
        <title>Complete Genome Sequence of Bacillus velezensis DSYZ, a Plant Growth-Promoting Rhizobacterium with Antifungal Activity.</title>
        <authorList>
            <person name="Du B."/>
            <person name="Ding Y."/>
            <person name="Liu K."/>
            <person name="Yao L."/>
            <person name="Wang C."/>
            <person name="Li H."/>
            <person name="Liu H."/>
        </authorList>
    </citation>
    <scope>NUCLEOTIDE SEQUENCE [LARGE SCALE GENOMIC DNA]</scope>
    <source>
        <strain evidence="2 3">DSYZ</strain>
        <plasmid evidence="3">pdsyz</plasmid>
    </source>
</reference>
<accession>A0ABC8DFQ2</accession>
<keyword evidence="2" id="KW-0614">Plasmid</keyword>
<sequence length="133" mass="15056">MKGSIMLLGIVYIGSYLLLTATSYFSEAYRHDSIISTMTEAGQITSINSIDKSSRVQEGRVEVTEESFKKKFQSLFEQNCNIKLKGTKYDYDFLKTAEGGIKAVRVKITDDRNTNYQVTFVSNIVRDKGNQND</sequence>
<dbReference type="EMBL" id="CP030151">
    <property type="protein sequence ID" value="AWX74625.1"/>
    <property type="molecule type" value="Genomic_DNA"/>
</dbReference>
<keyword evidence="1" id="KW-1133">Transmembrane helix</keyword>
<protein>
    <recommendedName>
        <fullName evidence="4">DUF4320 family protein</fullName>
    </recommendedName>
</protein>
<name>A0ABC8DFQ2_BACVE</name>
<feature type="transmembrane region" description="Helical" evidence="1">
    <location>
        <begin position="6"/>
        <end position="25"/>
    </location>
</feature>
<dbReference type="Proteomes" id="UP000250069">
    <property type="component" value="Plasmid pdsyz"/>
</dbReference>
<proteinExistence type="predicted"/>
<dbReference type="AlphaFoldDB" id="A0ABC8DFQ2"/>
<gene>
    <name evidence="2" type="ORF">BVDSYZ_21515</name>
</gene>
<evidence type="ECO:0000256" key="1">
    <source>
        <dbReference type="SAM" id="Phobius"/>
    </source>
</evidence>
<geneLocation type="plasmid" evidence="3">
    <name>pdsyz</name>
</geneLocation>
<evidence type="ECO:0000313" key="2">
    <source>
        <dbReference type="EMBL" id="AWX74625.1"/>
    </source>
</evidence>